<reference evidence="7 8" key="1">
    <citation type="submission" date="2018-10" db="EMBL/GenBank/DDBJ databases">
        <title>Genomic Encyclopedia of Archaeal and Bacterial Type Strains, Phase II (KMG-II): from individual species to whole genera.</title>
        <authorList>
            <person name="Goeker M."/>
        </authorList>
    </citation>
    <scope>NUCLEOTIDE SEQUENCE [LARGE SCALE GENOMIC DNA]</scope>
    <source>
        <strain evidence="7 8">DSM 18602</strain>
    </source>
</reference>
<dbReference type="InterPro" id="IPR014284">
    <property type="entry name" value="RNA_pol_sigma-70_dom"/>
</dbReference>
<dbReference type="InterPro" id="IPR039425">
    <property type="entry name" value="RNA_pol_sigma-70-like"/>
</dbReference>
<dbReference type="GO" id="GO:0016987">
    <property type="term" value="F:sigma factor activity"/>
    <property type="evidence" value="ECO:0007669"/>
    <property type="project" value="UniProtKB-KW"/>
</dbReference>
<dbReference type="InterPro" id="IPR013325">
    <property type="entry name" value="RNA_pol_sigma_r2"/>
</dbReference>
<accession>A0A495IUY0</accession>
<sequence>MITENVNITFLLQQLQQGSERAFAKIYDHCSRPLYRNILFLVKEEEVAQELLQELFLTVWTRREQIDPDKAFWPYLYMVARWLVLNHFQKVARDKRLIDHLIITTVDHVTNAEENMIDQETYELLMRAIEDLPPQRKQVFKLCKFEGKSYQEASEILGISTSTIRNQIVSANKSVKEFFLLNTDLTVFLIVSVVLYRINP</sequence>
<comment type="similarity">
    <text evidence="1">Belongs to the sigma-70 factor family. ECF subfamily.</text>
</comment>
<evidence type="ECO:0000313" key="7">
    <source>
        <dbReference type="EMBL" id="RKR80567.1"/>
    </source>
</evidence>
<keyword evidence="3" id="KW-0731">Sigma factor</keyword>
<proteinExistence type="inferred from homology"/>
<evidence type="ECO:0000313" key="8">
    <source>
        <dbReference type="Proteomes" id="UP000268007"/>
    </source>
</evidence>
<dbReference type="CDD" id="cd06171">
    <property type="entry name" value="Sigma70_r4"/>
    <property type="match status" value="1"/>
</dbReference>
<dbReference type="InterPro" id="IPR013324">
    <property type="entry name" value="RNA_pol_sigma_r3/r4-like"/>
</dbReference>
<organism evidence="7 8">
    <name type="scientific">Mucilaginibacter gracilis</name>
    <dbReference type="NCBI Taxonomy" id="423350"/>
    <lineage>
        <taxon>Bacteria</taxon>
        <taxon>Pseudomonadati</taxon>
        <taxon>Bacteroidota</taxon>
        <taxon>Sphingobacteriia</taxon>
        <taxon>Sphingobacteriales</taxon>
        <taxon>Sphingobacteriaceae</taxon>
        <taxon>Mucilaginibacter</taxon>
    </lineage>
</organism>
<dbReference type="EMBL" id="RBKU01000001">
    <property type="protein sequence ID" value="RKR80567.1"/>
    <property type="molecule type" value="Genomic_DNA"/>
</dbReference>
<dbReference type="InterPro" id="IPR013249">
    <property type="entry name" value="RNA_pol_sigma70_r4_t2"/>
</dbReference>
<dbReference type="GO" id="GO:0006352">
    <property type="term" value="P:DNA-templated transcription initiation"/>
    <property type="evidence" value="ECO:0007669"/>
    <property type="project" value="InterPro"/>
</dbReference>
<feature type="domain" description="RNA polymerase sigma-70 region 2" evidence="5">
    <location>
        <begin position="27"/>
        <end position="92"/>
    </location>
</feature>
<dbReference type="NCBIfam" id="TIGR02937">
    <property type="entry name" value="sigma70-ECF"/>
    <property type="match status" value="1"/>
</dbReference>
<feature type="domain" description="RNA polymerase sigma factor 70 region 4 type 2" evidence="6">
    <location>
        <begin position="123"/>
        <end position="168"/>
    </location>
</feature>
<name>A0A495IUY0_9SPHI</name>
<keyword evidence="4" id="KW-0804">Transcription</keyword>
<keyword evidence="2" id="KW-0805">Transcription regulation</keyword>
<keyword evidence="8" id="KW-1185">Reference proteome</keyword>
<dbReference type="InterPro" id="IPR036388">
    <property type="entry name" value="WH-like_DNA-bd_sf"/>
</dbReference>
<comment type="caution">
    <text evidence="7">The sequence shown here is derived from an EMBL/GenBank/DDBJ whole genome shotgun (WGS) entry which is preliminary data.</text>
</comment>
<dbReference type="PANTHER" id="PTHR43133">
    <property type="entry name" value="RNA POLYMERASE ECF-TYPE SIGMA FACTO"/>
    <property type="match status" value="1"/>
</dbReference>
<evidence type="ECO:0000256" key="1">
    <source>
        <dbReference type="ARBA" id="ARBA00010641"/>
    </source>
</evidence>
<dbReference type="RefSeq" id="WP_121196350.1">
    <property type="nucleotide sequence ID" value="NZ_RBKU01000001.1"/>
</dbReference>
<protein>
    <submittedName>
        <fullName evidence="7">RNA polymerase sigma-70 factor (ECF subfamily)</fullName>
    </submittedName>
</protein>
<dbReference type="Proteomes" id="UP000268007">
    <property type="component" value="Unassembled WGS sequence"/>
</dbReference>
<dbReference type="OrthoDB" id="655312at2"/>
<dbReference type="Gene3D" id="1.10.1740.10">
    <property type="match status" value="1"/>
</dbReference>
<dbReference type="GO" id="GO:0003677">
    <property type="term" value="F:DNA binding"/>
    <property type="evidence" value="ECO:0007669"/>
    <property type="project" value="InterPro"/>
</dbReference>
<dbReference type="AlphaFoldDB" id="A0A495IUY0"/>
<gene>
    <name evidence="7" type="ORF">BDD43_0689</name>
</gene>
<evidence type="ECO:0000259" key="6">
    <source>
        <dbReference type="Pfam" id="PF08281"/>
    </source>
</evidence>
<dbReference type="PANTHER" id="PTHR43133:SF46">
    <property type="entry name" value="RNA POLYMERASE SIGMA-70 FACTOR ECF SUBFAMILY"/>
    <property type="match status" value="1"/>
</dbReference>
<dbReference type="Gene3D" id="1.10.10.10">
    <property type="entry name" value="Winged helix-like DNA-binding domain superfamily/Winged helix DNA-binding domain"/>
    <property type="match status" value="1"/>
</dbReference>
<evidence type="ECO:0000259" key="5">
    <source>
        <dbReference type="Pfam" id="PF04542"/>
    </source>
</evidence>
<dbReference type="Pfam" id="PF04542">
    <property type="entry name" value="Sigma70_r2"/>
    <property type="match status" value="1"/>
</dbReference>
<dbReference type="InterPro" id="IPR007627">
    <property type="entry name" value="RNA_pol_sigma70_r2"/>
</dbReference>
<dbReference type="Pfam" id="PF08281">
    <property type="entry name" value="Sigma70_r4_2"/>
    <property type="match status" value="1"/>
</dbReference>
<evidence type="ECO:0000256" key="4">
    <source>
        <dbReference type="ARBA" id="ARBA00023163"/>
    </source>
</evidence>
<dbReference type="SUPFAM" id="SSF88659">
    <property type="entry name" value="Sigma3 and sigma4 domains of RNA polymerase sigma factors"/>
    <property type="match status" value="1"/>
</dbReference>
<evidence type="ECO:0000256" key="2">
    <source>
        <dbReference type="ARBA" id="ARBA00023015"/>
    </source>
</evidence>
<dbReference type="SUPFAM" id="SSF88946">
    <property type="entry name" value="Sigma2 domain of RNA polymerase sigma factors"/>
    <property type="match status" value="1"/>
</dbReference>
<evidence type="ECO:0000256" key="3">
    <source>
        <dbReference type="ARBA" id="ARBA00023082"/>
    </source>
</evidence>